<evidence type="ECO:0000256" key="2">
    <source>
        <dbReference type="ARBA" id="ARBA00022692"/>
    </source>
</evidence>
<dbReference type="OrthoDB" id="5187629at2"/>
<sequence>MSSDLAELTEQFTLDPAQFIGIPIALVGAVFLSLGAQFQHRGVVKVERFSKRSGSSGLSGGQLFALLSRPSWVVGTLMLALAIVFQLTSLGFSPLIVVQPLGAVALVITAVVNARVSKVRLNKASIRAIMLCVGGVGTFVLVAAFNAVDRSIQTSQLITILVILAVVLVVLGVAFGVFRKRARAIFYILGAGVVYGFVATLAKVVLNRIKFGEFDPLTVVCIVALVAGTALGGYFVQNAYSSGPPDLVVAGLTVIDPLVAVAIGIIVLGEAQYAAPWAIPLFILAGVVAIWGVFLLAKHHPQAH</sequence>
<dbReference type="InterPro" id="IPR008521">
    <property type="entry name" value="Mg_trans_NIPA"/>
</dbReference>
<feature type="transmembrane region" description="Helical" evidence="5">
    <location>
        <begin position="157"/>
        <end position="178"/>
    </location>
</feature>
<feature type="transmembrane region" description="Helical" evidence="5">
    <location>
        <begin position="185"/>
        <end position="205"/>
    </location>
</feature>
<dbReference type="EMBL" id="FXBM01000001">
    <property type="protein sequence ID" value="SMH35947.1"/>
    <property type="molecule type" value="Genomic_DNA"/>
</dbReference>
<dbReference type="RefSeq" id="WP_085475604.1">
    <property type="nucleotide sequence ID" value="NZ_FXBM01000001.1"/>
</dbReference>
<evidence type="ECO:0000256" key="4">
    <source>
        <dbReference type="ARBA" id="ARBA00023136"/>
    </source>
</evidence>
<feature type="transmembrane region" description="Helical" evidence="5">
    <location>
        <begin position="91"/>
        <end position="112"/>
    </location>
</feature>
<gene>
    <name evidence="6" type="ORF">SAMN06295885_1187</name>
</gene>
<keyword evidence="3 5" id="KW-1133">Transmembrane helix</keyword>
<comment type="subcellular location">
    <subcellularLocation>
        <location evidence="1">Membrane</location>
        <topology evidence="1">Multi-pass membrane protein</topology>
    </subcellularLocation>
</comment>
<dbReference type="NCBIfam" id="NF038012">
    <property type="entry name" value="DMT_1"/>
    <property type="match status" value="1"/>
</dbReference>
<protein>
    <submittedName>
        <fullName evidence="6">Magnesium transporter NIPA</fullName>
    </submittedName>
</protein>
<evidence type="ECO:0000313" key="7">
    <source>
        <dbReference type="Proteomes" id="UP000193711"/>
    </source>
</evidence>
<dbReference type="STRING" id="1891671.SAMN06295885_1187"/>
<keyword evidence="7" id="KW-1185">Reference proteome</keyword>
<dbReference type="Pfam" id="PF05653">
    <property type="entry name" value="Mg_trans_NIPA"/>
    <property type="match status" value="1"/>
</dbReference>
<organism evidence="6 7">
    <name type="scientific">Rathayibacter oskolensis</name>
    <dbReference type="NCBI Taxonomy" id="1891671"/>
    <lineage>
        <taxon>Bacteria</taxon>
        <taxon>Bacillati</taxon>
        <taxon>Actinomycetota</taxon>
        <taxon>Actinomycetes</taxon>
        <taxon>Micrococcales</taxon>
        <taxon>Microbacteriaceae</taxon>
        <taxon>Rathayibacter</taxon>
    </lineage>
</organism>
<dbReference type="GO" id="GO:0015095">
    <property type="term" value="F:magnesium ion transmembrane transporter activity"/>
    <property type="evidence" value="ECO:0007669"/>
    <property type="project" value="InterPro"/>
</dbReference>
<reference evidence="7" key="1">
    <citation type="submission" date="2017-04" db="EMBL/GenBank/DDBJ databases">
        <authorList>
            <person name="Varghese N."/>
            <person name="Submissions S."/>
        </authorList>
    </citation>
    <scope>NUCLEOTIDE SEQUENCE [LARGE SCALE GENOMIC DNA]</scope>
    <source>
        <strain evidence="7">VKM Ac-2121</strain>
    </source>
</reference>
<feature type="transmembrane region" description="Helical" evidence="5">
    <location>
        <begin position="248"/>
        <end position="268"/>
    </location>
</feature>
<dbReference type="PANTHER" id="PTHR40761">
    <property type="entry name" value="CONSERVED INTEGRAL MEMBRANE ALANINE VALINE AND LEUCINE RICH PROTEIN-RELATED"/>
    <property type="match status" value="1"/>
</dbReference>
<evidence type="ECO:0000256" key="1">
    <source>
        <dbReference type="ARBA" id="ARBA00004141"/>
    </source>
</evidence>
<keyword evidence="4 5" id="KW-0472">Membrane</keyword>
<evidence type="ECO:0000313" key="6">
    <source>
        <dbReference type="EMBL" id="SMH35947.1"/>
    </source>
</evidence>
<dbReference type="Proteomes" id="UP000193711">
    <property type="component" value="Unassembled WGS sequence"/>
</dbReference>
<feature type="transmembrane region" description="Helical" evidence="5">
    <location>
        <begin position="274"/>
        <end position="297"/>
    </location>
</feature>
<evidence type="ECO:0000256" key="5">
    <source>
        <dbReference type="SAM" id="Phobius"/>
    </source>
</evidence>
<feature type="transmembrane region" description="Helical" evidence="5">
    <location>
        <begin position="217"/>
        <end position="236"/>
    </location>
</feature>
<evidence type="ECO:0000256" key="3">
    <source>
        <dbReference type="ARBA" id="ARBA00022989"/>
    </source>
</evidence>
<accession>A0A1X7NF45</accession>
<dbReference type="GO" id="GO:0016020">
    <property type="term" value="C:membrane"/>
    <property type="evidence" value="ECO:0007669"/>
    <property type="project" value="UniProtKB-SubCell"/>
</dbReference>
<dbReference type="PANTHER" id="PTHR40761:SF1">
    <property type="entry name" value="CONSERVED INTEGRAL MEMBRANE ALANINE VALINE AND LEUCINE RICH PROTEIN-RELATED"/>
    <property type="match status" value="1"/>
</dbReference>
<feature type="transmembrane region" description="Helical" evidence="5">
    <location>
        <begin position="20"/>
        <end position="39"/>
    </location>
</feature>
<feature type="transmembrane region" description="Helical" evidence="5">
    <location>
        <begin position="124"/>
        <end position="145"/>
    </location>
</feature>
<keyword evidence="2 5" id="KW-0812">Transmembrane</keyword>
<feature type="transmembrane region" description="Helical" evidence="5">
    <location>
        <begin position="60"/>
        <end position="85"/>
    </location>
</feature>
<proteinExistence type="predicted"/>
<name>A0A1X7NF45_9MICO</name>
<dbReference type="AlphaFoldDB" id="A0A1X7NF45"/>